<name>A0ABD0XTG3_9HEMI</name>
<comment type="cofactor">
    <cofactor evidence="2">
        <name>Zn(2+)</name>
        <dbReference type="ChEBI" id="CHEBI:29105"/>
    </cofactor>
</comment>
<dbReference type="GO" id="GO:0046872">
    <property type="term" value="F:metal ion binding"/>
    <property type="evidence" value="ECO:0007669"/>
    <property type="project" value="UniProtKB-KW"/>
</dbReference>
<dbReference type="SMART" id="SM00872">
    <property type="entry name" value="Alpha-mann_mid"/>
    <property type="match status" value="1"/>
</dbReference>
<proteinExistence type="inferred from homology"/>
<dbReference type="Gene3D" id="3.20.110.10">
    <property type="entry name" value="Glycoside hydrolase 38, N terminal domain"/>
    <property type="match status" value="1"/>
</dbReference>
<keyword evidence="7" id="KW-0862">Zinc</keyword>
<dbReference type="InterPro" id="IPR011330">
    <property type="entry name" value="Glyco_hydro/deAcase_b/a-brl"/>
</dbReference>
<feature type="domain" description="Glycoside hydrolase family 38 central" evidence="12">
    <location>
        <begin position="329"/>
        <end position="401"/>
    </location>
</feature>
<dbReference type="Pfam" id="PF09261">
    <property type="entry name" value="Alpha-mann_mid"/>
    <property type="match status" value="1"/>
</dbReference>
<dbReference type="FunFam" id="3.20.110.10:FF:000001">
    <property type="entry name" value="Alpha-mannosidase"/>
    <property type="match status" value="1"/>
</dbReference>
<dbReference type="FunFam" id="1.20.1270.50:FF:000003">
    <property type="entry name" value="Alpha-mannosidase"/>
    <property type="match status" value="1"/>
</dbReference>
<comment type="catalytic activity">
    <reaction evidence="1">
        <text>Hydrolysis of terminal, non-reducing alpha-D-mannose residues in alpha-D-mannosides.</text>
        <dbReference type="EC" id="3.2.1.24"/>
    </reaction>
</comment>
<dbReference type="InterPro" id="IPR048534">
    <property type="entry name" value="Man2a1-like_dom"/>
</dbReference>
<dbReference type="Pfam" id="PF21260">
    <property type="entry name" value="Laman-like_dom"/>
    <property type="match status" value="1"/>
</dbReference>
<dbReference type="InterPro" id="IPR013780">
    <property type="entry name" value="Glyco_hydro_b"/>
</dbReference>
<dbReference type="InterPro" id="IPR011013">
    <property type="entry name" value="Gal_mutarotase_sf_dom"/>
</dbReference>
<dbReference type="GO" id="GO:0004559">
    <property type="term" value="F:alpha-mannosidase activity"/>
    <property type="evidence" value="ECO:0007669"/>
    <property type="project" value="UniProtKB-EC"/>
</dbReference>
<feature type="non-terminal residue" evidence="13">
    <location>
        <position position="1"/>
    </location>
</feature>
<keyword evidence="8" id="KW-1015">Disulfide bond</keyword>
<evidence type="ECO:0000256" key="2">
    <source>
        <dbReference type="ARBA" id="ARBA00001947"/>
    </source>
</evidence>
<keyword evidence="10" id="KW-0326">Glycosidase</keyword>
<evidence type="ECO:0000256" key="1">
    <source>
        <dbReference type="ARBA" id="ARBA00000365"/>
    </source>
</evidence>
<dbReference type="InterPro" id="IPR028995">
    <property type="entry name" value="Glyco_hydro_57/38_cen_sf"/>
</dbReference>
<dbReference type="InterPro" id="IPR027291">
    <property type="entry name" value="Glyco_hydro_38_N_sf"/>
</dbReference>
<evidence type="ECO:0000256" key="6">
    <source>
        <dbReference type="ARBA" id="ARBA00022801"/>
    </source>
</evidence>
<gene>
    <name evidence="13" type="ORF">AAG570_007987</name>
</gene>
<evidence type="ECO:0000256" key="5">
    <source>
        <dbReference type="ARBA" id="ARBA00022723"/>
    </source>
</evidence>
<dbReference type="AlphaFoldDB" id="A0ABD0XTG3"/>
<evidence type="ECO:0000313" key="14">
    <source>
        <dbReference type="Proteomes" id="UP001558652"/>
    </source>
</evidence>
<feature type="region of interest" description="Disordered" evidence="11">
    <location>
        <begin position="532"/>
        <end position="559"/>
    </location>
</feature>
<dbReference type="InterPro" id="IPR037094">
    <property type="entry name" value="Glyco_hydro_38_cen_sf"/>
</dbReference>
<dbReference type="PANTHER" id="PTHR11607:SF3">
    <property type="entry name" value="LYSOSOMAL ALPHA-MANNOSIDASE"/>
    <property type="match status" value="1"/>
</dbReference>
<dbReference type="EC" id="3.2.1.24" evidence="4"/>
<comment type="similarity">
    <text evidence="3">Belongs to the glycosyl hydrolase 38 family.</text>
</comment>
<dbReference type="Pfam" id="PF01074">
    <property type="entry name" value="Glyco_hydro_38N"/>
    <property type="match status" value="1"/>
</dbReference>
<sequence length="559" mass="64067">QRCNEVKEGVLNIHLIAHTHDDAGWLKTVDEYYYGSNKGEGGFAVKHIINSVISELEKDESRKFIYSEMSFLWRWWNDHDEIDRERLRKLVREGRLQIVNGGWVMSDEAVTHYSALITQMDLGLRFIHNNLGICARPIVGWQIDPFGHSSELGLQFAQMGYQGLFFGRIDRSELFERKSNRSMEMVWQLDTAPGEAEKLFTGVLYNLYQPPNGFCFDVFCNDDPIMDSPQLHGNNIDMVDTFIYHSRIWARSYQTNHVMLTMGSDFHYMVAALWFESMDKLIKYGNTNHSGVNILYSTPSCYLKAINNVNTTWPVREGDFFPYSSYDGRYWSGYYSSRPALKYMAYRANNLLQVAKILGTIEKVDIKKIWTMERAIALVQHHDAISGTSKQHVTEDYAIYLQESFNAGQSVLTMAFRSLFSESYPTQEFCLLTNMSMCDTSENSESFVINLFNPLSHSVTLPIRLPVPLEKFTVSAESGLIKSELFAIPESVRMMPGRKSNSMHELVFIAEDIPAMGLKTYFVEQNSTAASNNLVDPSPAKNDEHMVEVENGEVNQNKY</sequence>
<dbReference type="SUPFAM" id="SSF88713">
    <property type="entry name" value="Glycoside hydrolase/deacetylase"/>
    <property type="match status" value="1"/>
</dbReference>
<dbReference type="InterPro" id="IPR000602">
    <property type="entry name" value="Glyco_hydro_38_N"/>
</dbReference>
<evidence type="ECO:0000256" key="7">
    <source>
        <dbReference type="ARBA" id="ARBA00022833"/>
    </source>
</evidence>
<keyword evidence="9" id="KW-0325">Glycoprotein</keyword>
<protein>
    <recommendedName>
        <fullName evidence="4">alpha-mannosidase</fullName>
        <ecNumber evidence="4">3.2.1.24</ecNumber>
    </recommendedName>
</protein>
<reference evidence="13 14" key="1">
    <citation type="submission" date="2024-07" db="EMBL/GenBank/DDBJ databases">
        <title>Chromosome-level genome assembly of the water stick insect Ranatra chinensis (Heteroptera: Nepidae).</title>
        <authorList>
            <person name="Liu X."/>
        </authorList>
    </citation>
    <scope>NUCLEOTIDE SEQUENCE [LARGE SCALE GENOMIC DNA]</scope>
    <source>
        <strain evidence="13">Cailab_2021Rc</strain>
        <tissue evidence="13">Muscle</tissue>
    </source>
</reference>
<dbReference type="CDD" id="cd10810">
    <property type="entry name" value="GH38N_AMII_LAM_like"/>
    <property type="match status" value="1"/>
</dbReference>
<dbReference type="Proteomes" id="UP001558652">
    <property type="component" value="Unassembled WGS sequence"/>
</dbReference>
<dbReference type="SUPFAM" id="SSF88688">
    <property type="entry name" value="Families 57/38 glycoside transferase middle domain"/>
    <property type="match status" value="1"/>
</dbReference>
<dbReference type="FunFam" id="1.20.1270.50:FF:000002">
    <property type="entry name" value="Alpha-mannosidase"/>
    <property type="match status" value="1"/>
</dbReference>
<dbReference type="Gene3D" id="1.20.1270.50">
    <property type="entry name" value="Glycoside hydrolase family 38, central domain"/>
    <property type="match status" value="2"/>
</dbReference>
<evidence type="ECO:0000256" key="9">
    <source>
        <dbReference type="ARBA" id="ARBA00023180"/>
    </source>
</evidence>
<keyword evidence="6" id="KW-0378">Hydrolase</keyword>
<dbReference type="PANTHER" id="PTHR11607">
    <property type="entry name" value="ALPHA-MANNOSIDASE"/>
    <property type="match status" value="1"/>
</dbReference>
<evidence type="ECO:0000313" key="13">
    <source>
        <dbReference type="EMBL" id="KAL1110456.1"/>
    </source>
</evidence>
<dbReference type="InterPro" id="IPR015341">
    <property type="entry name" value="Glyco_hydro_38_cen"/>
</dbReference>
<keyword evidence="5" id="KW-0479">Metal-binding</keyword>
<keyword evidence="14" id="KW-1185">Reference proteome</keyword>
<dbReference type="SUPFAM" id="SSF74650">
    <property type="entry name" value="Galactose mutarotase-like"/>
    <property type="match status" value="1"/>
</dbReference>
<evidence type="ECO:0000256" key="11">
    <source>
        <dbReference type="SAM" id="MobiDB-lite"/>
    </source>
</evidence>
<dbReference type="InterPro" id="IPR050843">
    <property type="entry name" value="Glycosyl_Hydrlase_38"/>
</dbReference>
<dbReference type="EMBL" id="JBFDAA010000022">
    <property type="protein sequence ID" value="KAL1110456.1"/>
    <property type="molecule type" value="Genomic_DNA"/>
</dbReference>
<evidence type="ECO:0000256" key="3">
    <source>
        <dbReference type="ARBA" id="ARBA00009792"/>
    </source>
</evidence>
<evidence type="ECO:0000256" key="4">
    <source>
        <dbReference type="ARBA" id="ARBA00012752"/>
    </source>
</evidence>
<organism evidence="13 14">
    <name type="scientific">Ranatra chinensis</name>
    <dbReference type="NCBI Taxonomy" id="642074"/>
    <lineage>
        <taxon>Eukaryota</taxon>
        <taxon>Metazoa</taxon>
        <taxon>Ecdysozoa</taxon>
        <taxon>Arthropoda</taxon>
        <taxon>Hexapoda</taxon>
        <taxon>Insecta</taxon>
        <taxon>Pterygota</taxon>
        <taxon>Neoptera</taxon>
        <taxon>Paraneoptera</taxon>
        <taxon>Hemiptera</taxon>
        <taxon>Heteroptera</taxon>
        <taxon>Panheteroptera</taxon>
        <taxon>Nepomorpha</taxon>
        <taxon>Nepidae</taxon>
        <taxon>Ranatrinae</taxon>
        <taxon>Ranatra</taxon>
    </lineage>
</organism>
<accession>A0ABD0XTG3</accession>
<comment type="caution">
    <text evidence="13">The sequence shown here is derived from an EMBL/GenBank/DDBJ whole genome shotgun (WGS) entry which is preliminary data.</text>
</comment>
<evidence type="ECO:0000259" key="12">
    <source>
        <dbReference type="SMART" id="SM00872"/>
    </source>
</evidence>
<evidence type="ECO:0000256" key="8">
    <source>
        <dbReference type="ARBA" id="ARBA00023157"/>
    </source>
</evidence>
<dbReference type="Gene3D" id="2.60.40.1180">
    <property type="entry name" value="Golgi alpha-mannosidase II"/>
    <property type="match status" value="1"/>
</dbReference>
<evidence type="ECO:0000256" key="10">
    <source>
        <dbReference type="ARBA" id="ARBA00023295"/>
    </source>
</evidence>